<dbReference type="RefSeq" id="WP_184155430.1">
    <property type="nucleotide sequence ID" value="NZ_JACHKA010000001.1"/>
</dbReference>
<dbReference type="Gene3D" id="3.10.180.10">
    <property type="entry name" value="2,3-Dihydroxybiphenyl 1,2-Dioxygenase, domain 1"/>
    <property type="match status" value="2"/>
</dbReference>
<dbReference type="EMBL" id="JACHKA010000001">
    <property type="protein sequence ID" value="MBB5987131.1"/>
    <property type="molecule type" value="Genomic_DNA"/>
</dbReference>
<dbReference type="InterPro" id="IPR037523">
    <property type="entry name" value="VOC_core"/>
</dbReference>
<evidence type="ECO:0000259" key="1">
    <source>
        <dbReference type="PROSITE" id="PS51819"/>
    </source>
</evidence>
<protein>
    <submittedName>
        <fullName evidence="2">Catechol 2,3-dioxygenase-like lactoylglutathione lyase family enzyme</fullName>
    </submittedName>
</protein>
<comment type="caution">
    <text evidence="2">The sequence shown here is derived from an EMBL/GenBank/DDBJ whole genome shotgun (WGS) entry which is preliminary data.</text>
</comment>
<name>A0ABR6NIP6_9SPHN</name>
<feature type="domain" description="VOC" evidence="1">
    <location>
        <begin position="175"/>
        <end position="280"/>
    </location>
</feature>
<reference evidence="2 3" key="1">
    <citation type="submission" date="2020-08" db="EMBL/GenBank/DDBJ databases">
        <title>Exploring microbial biodiversity for novel pathways involved in the catabolism of aromatic compounds derived from lignin.</title>
        <authorList>
            <person name="Elkins J."/>
        </authorList>
    </citation>
    <scope>NUCLEOTIDE SEQUENCE [LARGE SCALE GENOMIC DNA]</scope>
    <source>
        <strain evidence="2 3">B1D3A</strain>
    </source>
</reference>
<evidence type="ECO:0000313" key="3">
    <source>
        <dbReference type="Proteomes" id="UP001138540"/>
    </source>
</evidence>
<accession>A0ABR6NIP6</accession>
<evidence type="ECO:0000313" key="2">
    <source>
        <dbReference type="EMBL" id="MBB5987131.1"/>
    </source>
</evidence>
<gene>
    <name evidence="2" type="ORF">HNP60_003105</name>
</gene>
<dbReference type="Proteomes" id="UP001138540">
    <property type="component" value="Unassembled WGS sequence"/>
</dbReference>
<dbReference type="PROSITE" id="PS51819">
    <property type="entry name" value="VOC"/>
    <property type="match status" value="2"/>
</dbReference>
<dbReference type="SUPFAM" id="SSF54593">
    <property type="entry name" value="Glyoxalase/Bleomycin resistance protein/Dihydroxybiphenyl dioxygenase"/>
    <property type="match status" value="2"/>
</dbReference>
<organism evidence="2 3">
    <name type="scientific">Sphingobium lignivorans</name>
    <dbReference type="NCBI Taxonomy" id="2735886"/>
    <lineage>
        <taxon>Bacteria</taxon>
        <taxon>Pseudomonadati</taxon>
        <taxon>Pseudomonadota</taxon>
        <taxon>Alphaproteobacteria</taxon>
        <taxon>Sphingomonadales</taxon>
        <taxon>Sphingomonadaceae</taxon>
        <taxon>Sphingobium</taxon>
    </lineage>
</organism>
<feature type="domain" description="VOC" evidence="1">
    <location>
        <begin position="46"/>
        <end position="160"/>
    </location>
</feature>
<keyword evidence="3" id="KW-1185">Reference proteome</keyword>
<dbReference type="InterPro" id="IPR029068">
    <property type="entry name" value="Glyas_Bleomycin-R_OHBP_Dase"/>
</dbReference>
<proteinExistence type="predicted"/>
<sequence>MIEHETVPDVARRTLLIGAASLPLLSGSLASAAALRGDELPLITTGLEHFAMMVPDVTPTARFYSAVFGHGLFKEIDPPLRYYVMIGKAYIAIGSRASQPAPVMDHYCVAVEGYDRDKMNAALSALGLPPAARGVVLDPDKIGLQLLKDPAGLTDTNIPAERILGRGYGLVQPYGMDNVLLRVADLGASSRFYDRFFARTPAREKGEIWYRAADTTIRLAPQSPGGATGFKRVGIRVGPFDPVKVSAGLVSLGAKPLSGATAARLRFTDPDGFEVELIKV</sequence>